<feature type="domain" description="Clu" evidence="2">
    <location>
        <begin position="256"/>
        <end position="447"/>
    </location>
</feature>
<dbReference type="PANTHER" id="PTHR12601:SF39">
    <property type="entry name" value="PROTEIN REDUCED CHLOROPLAST COVERAGE 2"/>
    <property type="match status" value="1"/>
</dbReference>
<dbReference type="InterPro" id="IPR027523">
    <property type="entry name" value="CLU_prot"/>
</dbReference>
<proteinExistence type="predicted"/>
<accession>A0AAW2NQZ5</accession>
<organism evidence="3">
    <name type="scientific">Sesamum radiatum</name>
    <name type="common">Black benniseed</name>
    <dbReference type="NCBI Taxonomy" id="300843"/>
    <lineage>
        <taxon>Eukaryota</taxon>
        <taxon>Viridiplantae</taxon>
        <taxon>Streptophyta</taxon>
        <taxon>Embryophyta</taxon>
        <taxon>Tracheophyta</taxon>
        <taxon>Spermatophyta</taxon>
        <taxon>Magnoliopsida</taxon>
        <taxon>eudicotyledons</taxon>
        <taxon>Gunneridae</taxon>
        <taxon>Pentapetalae</taxon>
        <taxon>asterids</taxon>
        <taxon>lamiids</taxon>
        <taxon>Lamiales</taxon>
        <taxon>Pedaliaceae</taxon>
        <taxon>Sesamum</taxon>
    </lineage>
</organism>
<dbReference type="InterPro" id="IPR025697">
    <property type="entry name" value="CLU_dom"/>
</dbReference>
<dbReference type="AlphaFoldDB" id="A0AAW2NQZ5"/>
<name>A0AAW2NQZ5_SESRA</name>
<reference evidence="3" key="2">
    <citation type="journal article" date="2024" name="Plant">
        <title>Genomic evolution and insights into agronomic trait innovations of Sesamum species.</title>
        <authorList>
            <person name="Miao H."/>
            <person name="Wang L."/>
            <person name="Qu L."/>
            <person name="Liu H."/>
            <person name="Sun Y."/>
            <person name="Le M."/>
            <person name="Wang Q."/>
            <person name="Wei S."/>
            <person name="Zheng Y."/>
            <person name="Lin W."/>
            <person name="Duan Y."/>
            <person name="Cao H."/>
            <person name="Xiong S."/>
            <person name="Wang X."/>
            <person name="Wei L."/>
            <person name="Li C."/>
            <person name="Ma Q."/>
            <person name="Ju M."/>
            <person name="Zhao R."/>
            <person name="Li G."/>
            <person name="Mu C."/>
            <person name="Tian Q."/>
            <person name="Mei H."/>
            <person name="Zhang T."/>
            <person name="Gao T."/>
            <person name="Zhang H."/>
        </authorList>
    </citation>
    <scope>NUCLEOTIDE SEQUENCE</scope>
    <source>
        <strain evidence="3">G02</strain>
    </source>
</reference>
<gene>
    <name evidence="3" type="ORF">Sradi_4426500</name>
</gene>
<dbReference type="PANTHER" id="PTHR12601">
    <property type="entry name" value="EUKARYOTIC TRANSLATION INITIATION FACTOR 3 SUBUNIT EIF-3"/>
    <property type="match status" value="1"/>
</dbReference>
<sequence length="447" mass="48224">MSHFISLGEEYTEEQAVAHIRRLLDIVACTTSFGGSSSSPKNGRTGAKDSGPKEPGSTTSPTGSECAASESSPKPKAADKKGSGSNAGVPKVKPAKAEVPASPAGASGTDTADKGDAAAAMMCPPPRLGQFYDFFSFSHLTPPIQYIRRSNRPYLEDKTDEDFFQIDVRICSGKPTTIVASRKGFYPSGKRILLSHSLVCLLQQISRAFDSAYKGLMKAFIEHNKFGNLPYGFRANTWLVPPVVAEPSIFPALPVEDESWGGNGGGQGRDGKHNCRPWAKEFSILAAMPCKTAEERQIRDRKAFLLHSLFVDVSVFKAVGAIKNLIENNQKYINNSESSILHEERVGDLLISVTKDMPDASTKLDSKNDGSKVLGISEEQLTERNLLKGITADESATVHDTSTLGVVVVRHCGYSAIVKVSAEVDSGGTPIPQDIDMKIIPMEEQML</sequence>
<dbReference type="EMBL" id="JACGWJ010000019">
    <property type="protein sequence ID" value="KAL0345952.1"/>
    <property type="molecule type" value="Genomic_DNA"/>
</dbReference>
<dbReference type="GO" id="GO:0005737">
    <property type="term" value="C:cytoplasm"/>
    <property type="evidence" value="ECO:0007669"/>
    <property type="project" value="TreeGrafter"/>
</dbReference>
<comment type="caution">
    <text evidence="3">The sequence shown here is derived from an EMBL/GenBank/DDBJ whole genome shotgun (WGS) entry which is preliminary data.</text>
</comment>
<evidence type="ECO:0000259" key="2">
    <source>
        <dbReference type="PROSITE" id="PS51823"/>
    </source>
</evidence>
<reference evidence="3" key="1">
    <citation type="submission" date="2020-06" db="EMBL/GenBank/DDBJ databases">
        <authorList>
            <person name="Li T."/>
            <person name="Hu X."/>
            <person name="Zhang T."/>
            <person name="Song X."/>
            <person name="Zhang H."/>
            <person name="Dai N."/>
            <person name="Sheng W."/>
            <person name="Hou X."/>
            <person name="Wei L."/>
        </authorList>
    </citation>
    <scope>NUCLEOTIDE SEQUENCE</scope>
    <source>
        <strain evidence="3">G02</strain>
        <tissue evidence="3">Leaf</tissue>
    </source>
</reference>
<protein>
    <submittedName>
        <fullName evidence="3">Protein TSS</fullName>
    </submittedName>
</protein>
<dbReference type="PROSITE" id="PS51823">
    <property type="entry name" value="CLU"/>
    <property type="match status" value="1"/>
</dbReference>
<evidence type="ECO:0000256" key="1">
    <source>
        <dbReference type="SAM" id="MobiDB-lite"/>
    </source>
</evidence>
<feature type="compositionally biased region" description="Polar residues" evidence="1">
    <location>
        <begin position="32"/>
        <end position="42"/>
    </location>
</feature>
<evidence type="ECO:0000313" key="3">
    <source>
        <dbReference type="EMBL" id="KAL0345952.1"/>
    </source>
</evidence>
<feature type="region of interest" description="Disordered" evidence="1">
    <location>
        <begin position="32"/>
        <end position="118"/>
    </location>
</feature>